<reference evidence="8" key="1">
    <citation type="submission" date="2012-02" db="EMBL/GenBank/DDBJ databases">
        <title>The complete genome of Halobacteroides halobius DSM 5150.</title>
        <authorList>
            <person name="Lucas S."/>
            <person name="Copeland A."/>
            <person name="Lapidus A."/>
            <person name="Glavina del Rio T."/>
            <person name="Dalin E."/>
            <person name="Tice H."/>
            <person name="Bruce D."/>
            <person name="Goodwin L."/>
            <person name="Pitluck S."/>
            <person name="Peters L."/>
            <person name="Mikhailova N."/>
            <person name="Gu W."/>
            <person name="Kyrpides N."/>
            <person name="Mavromatis K."/>
            <person name="Ivanova N."/>
            <person name="Brettin T."/>
            <person name="Detter J.C."/>
            <person name="Han C."/>
            <person name="Larimer F."/>
            <person name="Land M."/>
            <person name="Hauser L."/>
            <person name="Markowitz V."/>
            <person name="Cheng J.-F."/>
            <person name="Hugenholtz P."/>
            <person name="Woyke T."/>
            <person name="Wu D."/>
            <person name="Tindall B."/>
            <person name="Pomrenke H."/>
            <person name="Brambilla E."/>
            <person name="Klenk H.-P."/>
            <person name="Eisen J.A."/>
        </authorList>
    </citation>
    <scope>NUCLEOTIDE SEQUENCE [LARGE SCALE GENOMIC DNA]</scope>
    <source>
        <strain evidence="8">ATCC 35273 / DSM 5150 / MD-1</strain>
    </source>
</reference>
<feature type="domain" description="Pus10-like C-terminal" evidence="5">
    <location>
        <begin position="171"/>
        <end position="389"/>
    </location>
</feature>
<dbReference type="PATRIC" id="fig|748449.3.peg.883"/>
<dbReference type="PANTHER" id="PTHR21568">
    <property type="entry name" value="TRNA PSEUDOURIDINE SYNTHASE PUS10"/>
    <property type="match status" value="1"/>
</dbReference>
<evidence type="ECO:0000256" key="3">
    <source>
        <dbReference type="ARBA" id="ARBA00022694"/>
    </source>
</evidence>
<dbReference type="GO" id="GO:0031119">
    <property type="term" value="P:tRNA pseudouridine synthesis"/>
    <property type="evidence" value="ECO:0007669"/>
    <property type="project" value="TreeGrafter"/>
</dbReference>
<feature type="domain" description="Pus10 THUMP" evidence="6">
    <location>
        <begin position="81"/>
        <end position="156"/>
    </location>
</feature>
<dbReference type="AlphaFoldDB" id="L0K963"/>
<dbReference type="InterPro" id="IPR048741">
    <property type="entry name" value="Pus10-like_C"/>
</dbReference>
<protein>
    <recommendedName>
        <fullName evidence="2">tRNA pseudouridine(55) synthase</fullName>
        <ecNumber evidence="2">5.4.99.25</ecNumber>
    </recommendedName>
</protein>
<dbReference type="GO" id="GO:0160148">
    <property type="term" value="F:tRNA pseudouridine(55) synthase activity"/>
    <property type="evidence" value="ECO:0007669"/>
    <property type="project" value="UniProtKB-EC"/>
</dbReference>
<dbReference type="Pfam" id="PF22023">
    <property type="entry name" value="Pus10_THUMP_arc"/>
    <property type="match status" value="1"/>
</dbReference>
<organism evidence="7 8">
    <name type="scientific">Halobacteroides halobius (strain ATCC 35273 / DSM 5150 / MD-1)</name>
    <dbReference type="NCBI Taxonomy" id="748449"/>
    <lineage>
        <taxon>Bacteria</taxon>
        <taxon>Bacillati</taxon>
        <taxon>Bacillota</taxon>
        <taxon>Clostridia</taxon>
        <taxon>Halanaerobiales</taxon>
        <taxon>Halobacteroidaceae</taxon>
        <taxon>Halobacteroides</taxon>
    </lineage>
</organism>
<evidence type="ECO:0000256" key="1">
    <source>
        <dbReference type="ARBA" id="ARBA00009652"/>
    </source>
</evidence>
<dbReference type="InterPro" id="IPR039894">
    <property type="entry name" value="Pus10-like"/>
</dbReference>
<dbReference type="HOGENOM" id="CLU_028780_2_0_9"/>
<keyword evidence="8" id="KW-1185">Reference proteome</keyword>
<evidence type="ECO:0000313" key="7">
    <source>
        <dbReference type="EMBL" id="AGB40889.1"/>
    </source>
</evidence>
<dbReference type="Proteomes" id="UP000010880">
    <property type="component" value="Chromosome"/>
</dbReference>
<evidence type="ECO:0000259" key="5">
    <source>
        <dbReference type="Pfam" id="PF21238"/>
    </source>
</evidence>
<name>L0K963_HALHC</name>
<dbReference type="EC" id="5.4.99.25" evidence="2"/>
<dbReference type="InterPro" id="IPR055174">
    <property type="entry name" value="Pus10_THUMP_arc"/>
</dbReference>
<accession>L0K963</accession>
<evidence type="ECO:0000256" key="4">
    <source>
        <dbReference type="ARBA" id="ARBA00023235"/>
    </source>
</evidence>
<dbReference type="Gene3D" id="3.30.70.3190">
    <property type="match status" value="1"/>
</dbReference>
<dbReference type="Gene3D" id="3.30.70.2510">
    <property type="match status" value="1"/>
</dbReference>
<dbReference type="NCBIfam" id="TIGR01213">
    <property type="entry name" value="pseudo_Pus10arc"/>
    <property type="match status" value="1"/>
</dbReference>
<evidence type="ECO:0000313" key="8">
    <source>
        <dbReference type="Proteomes" id="UP000010880"/>
    </source>
</evidence>
<dbReference type="Pfam" id="PF21238">
    <property type="entry name" value="Pus10_C"/>
    <property type="match status" value="1"/>
</dbReference>
<keyword evidence="3" id="KW-0819">tRNA processing</keyword>
<dbReference type="EMBL" id="CP003359">
    <property type="protein sequence ID" value="AGB40889.1"/>
    <property type="molecule type" value="Genomic_DNA"/>
</dbReference>
<comment type="similarity">
    <text evidence="1">Belongs to the pseudouridine synthase Pus10 family.</text>
</comment>
<dbReference type="OrthoDB" id="265953at2"/>
<dbReference type="SUPFAM" id="SSF55120">
    <property type="entry name" value="Pseudouridine synthase"/>
    <property type="match status" value="1"/>
</dbReference>
<gene>
    <name evidence="7" type="ordered locus">Halha_0928</name>
</gene>
<proteinExistence type="inferred from homology"/>
<dbReference type="STRING" id="748449.Halha_0928"/>
<evidence type="ECO:0000259" key="6">
    <source>
        <dbReference type="Pfam" id="PF22023"/>
    </source>
</evidence>
<evidence type="ECO:0000256" key="2">
    <source>
        <dbReference type="ARBA" id="ARBA00012787"/>
    </source>
</evidence>
<dbReference type="KEGG" id="hhl:Halha_0928"/>
<sequence length="390" mass="45162">MNLQEKREQLIAEGLCNHCLGRQFARLGTGLENYERGAILREKDKLTKEDFIRFNIPQSVSLGGDCFLCKGVFNNLDNYINLVITTLNDYQFNTMLIGTRPTQEMKKLERSIWDKYGDDYAEPLKSELNRLVGKEVEERLEVGVDYKNPEITAVIDIAQEDVKLQIKSLLIYGKYNKYSRELFQTEWSYLKDSIQEITEVPFIQYTEAEASKFHGAGREDADVRCFGKREFVLELVNPKKRKVNLTQLQKQLNQSQAKVEVFNLKITDREKIKELKEKRVDKTYRALVTLDQKTTQEELVTLEQIIGTIEQKTPQRVKKSRGNLVRKREIYKIEPELITKRKFELIIKAEAGAYIKELISSDEGRTTPSVAEILGCQAKCTKLDVIDIDN</sequence>
<keyword evidence="4" id="KW-0413">Isomerase</keyword>
<dbReference type="GO" id="GO:0003723">
    <property type="term" value="F:RNA binding"/>
    <property type="evidence" value="ECO:0007669"/>
    <property type="project" value="InterPro"/>
</dbReference>
<dbReference type="RefSeq" id="WP_015326614.1">
    <property type="nucleotide sequence ID" value="NC_019978.1"/>
</dbReference>
<dbReference type="InterPro" id="IPR020103">
    <property type="entry name" value="PsdUridine_synth_cat_dom_sf"/>
</dbReference>
<dbReference type="PANTHER" id="PTHR21568:SF0">
    <property type="entry name" value="TRNA PSEUDOURIDINE SYNTHASE PUS10"/>
    <property type="match status" value="1"/>
</dbReference>